<dbReference type="PROSITE" id="PS50113">
    <property type="entry name" value="PAC"/>
    <property type="match status" value="1"/>
</dbReference>
<evidence type="ECO:0000313" key="9">
    <source>
        <dbReference type="EMBL" id="VAW25446.1"/>
    </source>
</evidence>
<feature type="domain" description="PAS" evidence="7">
    <location>
        <begin position="306"/>
        <end position="361"/>
    </location>
</feature>
<dbReference type="InterPro" id="IPR000700">
    <property type="entry name" value="PAS-assoc_C"/>
</dbReference>
<feature type="coiled-coil region" evidence="6">
    <location>
        <begin position="165"/>
        <end position="195"/>
    </location>
</feature>
<dbReference type="Gene3D" id="3.30.450.40">
    <property type="match status" value="1"/>
</dbReference>
<keyword evidence="5 9" id="KW-0418">Kinase</keyword>
<sequence length="361" mass="41789">MKKNLNLIENTLKYISNKNYEEKGQEFLKEVTKYLSEIFKVNYVLISEYTKQEPNRVKTIAFYGKGSLLPNTSYKLAHTPCENVVDNKICIYPKNIQNIFPKDKLLKQLNVESYIGIPLWSSISEPIGLIAILDDKEIKDTKTIEIVLQIVAIKVVQVMEKQLCKNKLKLQIKDLELSNKKIRESENNLKDAQKIAKLGYWKLDITTNKLTWSDEIYRIFGFKPQEFSPTYNDFLEKVHPEDRDKVNEAYLSSLKNKVPYKIEHRILLATGEIKYLLEKCKTDYNAKGEPVCSIGTVLDITKQRDSEERYRGLSEASFNAIFISENGICLDQNSTAQKMFGYTNEEAIGRLGTEWIIPEDR</sequence>
<evidence type="ECO:0000256" key="2">
    <source>
        <dbReference type="ARBA" id="ARBA00012438"/>
    </source>
</evidence>
<dbReference type="Pfam" id="PF08447">
    <property type="entry name" value="PAS_3"/>
    <property type="match status" value="1"/>
</dbReference>
<dbReference type="EMBL" id="UOER01000408">
    <property type="protein sequence ID" value="VAW25446.1"/>
    <property type="molecule type" value="Genomic_DNA"/>
</dbReference>
<feature type="domain" description="PAS" evidence="7">
    <location>
        <begin position="185"/>
        <end position="257"/>
    </location>
</feature>
<dbReference type="InterPro" id="IPR052162">
    <property type="entry name" value="Sensor_kinase/Photoreceptor"/>
</dbReference>
<dbReference type="CDD" id="cd00130">
    <property type="entry name" value="PAS"/>
    <property type="match status" value="2"/>
</dbReference>
<reference evidence="9" key="1">
    <citation type="submission" date="2018-06" db="EMBL/GenBank/DDBJ databases">
        <authorList>
            <person name="Zhirakovskaya E."/>
        </authorList>
    </citation>
    <scope>NUCLEOTIDE SEQUENCE</scope>
</reference>
<dbReference type="Gene3D" id="2.10.70.100">
    <property type="match status" value="1"/>
</dbReference>
<feature type="non-terminal residue" evidence="9">
    <location>
        <position position="361"/>
    </location>
</feature>
<name>A0A3B0V069_9ZZZZ</name>
<dbReference type="EC" id="2.7.13.3" evidence="2"/>
<dbReference type="Gene3D" id="3.30.450.20">
    <property type="entry name" value="PAS domain"/>
    <property type="match status" value="2"/>
</dbReference>
<dbReference type="NCBIfam" id="TIGR00229">
    <property type="entry name" value="sensory_box"/>
    <property type="match status" value="2"/>
</dbReference>
<dbReference type="Pfam" id="PF00989">
    <property type="entry name" value="PAS"/>
    <property type="match status" value="1"/>
</dbReference>
<evidence type="ECO:0000256" key="1">
    <source>
        <dbReference type="ARBA" id="ARBA00000085"/>
    </source>
</evidence>
<proteinExistence type="predicted"/>
<dbReference type="AlphaFoldDB" id="A0A3B0V069"/>
<gene>
    <name evidence="9" type="ORF">MNBD_BACTEROID04-304</name>
</gene>
<evidence type="ECO:0000259" key="7">
    <source>
        <dbReference type="PROSITE" id="PS50112"/>
    </source>
</evidence>
<dbReference type="GO" id="GO:0006355">
    <property type="term" value="P:regulation of DNA-templated transcription"/>
    <property type="evidence" value="ECO:0007669"/>
    <property type="project" value="InterPro"/>
</dbReference>
<dbReference type="InterPro" id="IPR035965">
    <property type="entry name" value="PAS-like_dom_sf"/>
</dbReference>
<dbReference type="SUPFAM" id="SSF55781">
    <property type="entry name" value="GAF domain-like"/>
    <property type="match status" value="1"/>
</dbReference>
<dbReference type="PROSITE" id="PS50112">
    <property type="entry name" value="PAS"/>
    <property type="match status" value="2"/>
</dbReference>
<keyword evidence="3" id="KW-0597">Phosphoprotein</keyword>
<evidence type="ECO:0000259" key="8">
    <source>
        <dbReference type="PROSITE" id="PS50113"/>
    </source>
</evidence>
<dbReference type="InterPro" id="IPR001610">
    <property type="entry name" value="PAC"/>
</dbReference>
<dbReference type="SUPFAM" id="SSF55785">
    <property type="entry name" value="PYP-like sensor domain (PAS domain)"/>
    <property type="match status" value="2"/>
</dbReference>
<comment type="catalytic activity">
    <reaction evidence="1">
        <text>ATP + protein L-histidine = ADP + protein N-phospho-L-histidine.</text>
        <dbReference type="EC" id="2.7.13.3"/>
    </reaction>
</comment>
<dbReference type="FunFam" id="3.30.450.20:FF:000088">
    <property type="entry name" value="Sensory transduction histidine kinase"/>
    <property type="match status" value="1"/>
</dbReference>
<evidence type="ECO:0000256" key="6">
    <source>
        <dbReference type="SAM" id="Coils"/>
    </source>
</evidence>
<dbReference type="InterPro" id="IPR013767">
    <property type="entry name" value="PAS_fold"/>
</dbReference>
<dbReference type="InterPro" id="IPR029016">
    <property type="entry name" value="GAF-like_dom_sf"/>
</dbReference>
<organism evidence="9">
    <name type="scientific">hydrothermal vent metagenome</name>
    <dbReference type="NCBI Taxonomy" id="652676"/>
    <lineage>
        <taxon>unclassified sequences</taxon>
        <taxon>metagenomes</taxon>
        <taxon>ecological metagenomes</taxon>
    </lineage>
</organism>
<evidence type="ECO:0000256" key="3">
    <source>
        <dbReference type="ARBA" id="ARBA00022553"/>
    </source>
</evidence>
<dbReference type="SMART" id="SM00086">
    <property type="entry name" value="PAC"/>
    <property type="match status" value="1"/>
</dbReference>
<dbReference type="InterPro" id="IPR000014">
    <property type="entry name" value="PAS"/>
</dbReference>
<keyword evidence="4" id="KW-0808">Transferase</keyword>
<keyword evidence="6" id="KW-0175">Coiled coil</keyword>
<protein>
    <recommendedName>
        <fullName evidence="2">histidine kinase</fullName>
        <ecNumber evidence="2">2.7.13.3</ecNumber>
    </recommendedName>
</protein>
<dbReference type="GO" id="GO:0004673">
    <property type="term" value="F:protein histidine kinase activity"/>
    <property type="evidence" value="ECO:0007669"/>
    <property type="project" value="UniProtKB-EC"/>
</dbReference>
<dbReference type="SMART" id="SM00091">
    <property type="entry name" value="PAS"/>
    <property type="match status" value="2"/>
</dbReference>
<dbReference type="PANTHER" id="PTHR43304">
    <property type="entry name" value="PHYTOCHROME-LIKE PROTEIN CPH1"/>
    <property type="match status" value="1"/>
</dbReference>
<accession>A0A3B0V069</accession>
<evidence type="ECO:0000256" key="5">
    <source>
        <dbReference type="ARBA" id="ARBA00022777"/>
    </source>
</evidence>
<dbReference type="InterPro" id="IPR013655">
    <property type="entry name" value="PAS_fold_3"/>
</dbReference>
<dbReference type="PANTHER" id="PTHR43304:SF1">
    <property type="entry name" value="PAC DOMAIN-CONTAINING PROTEIN"/>
    <property type="match status" value="1"/>
</dbReference>
<feature type="domain" description="PAC" evidence="8">
    <location>
        <begin position="260"/>
        <end position="312"/>
    </location>
</feature>
<evidence type="ECO:0000256" key="4">
    <source>
        <dbReference type="ARBA" id="ARBA00022679"/>
    </source>
</evidence>